<accession>A0A1H0T427</accession>
<dbReference type="RefSeq" id="WP_274380212.1">
    <property type="nucleotide sequence ID" value="NZ_FNJU01000003.1"/>
</dbReference>
<evidence type="ECO:0000313" key="1">
    <source>
        <dbReference type="EMBL" id="SDP48571.1"/>
    </source>
</evidence>
<proteinExistence type="predicted"/>
<name>A0A1H0T427_9BACI</name>
<gene>
    <name evidence="1" type="ORF">SAMN05216565_103269</name>
</gene>
<dbReference type="Proteomes" id="UP000199159">
    <property type="component" value="Unassembled WGS sequence"/>
</dbReference>
<keyword evidence="2" id="KW-1185">Reference proteome</keyword>
<organism evidence="1 2">
    <name type="scientific">Litchfieldia salsa</name>
    <dbReference type="NCBI Taxonomy" id="930152"/>
    <lineage>
        <taxon>Bacteria</taxon>
        <taxon>Bacillati</taxon>
        <taxon>Bacillota</taxon>
        <taxon>Bacilli</taxon>
        <taxon>Bacillales</taxon>
        <taxon>Bacillaceae</taxon>
        <taxon>Litchfieldia</taxon>
    </lineage>
</organism>
<dbReference type="AlphaFoldDB" id="A0A1H0T427"/>
<reference evidence="2" key="1">
    <citation type="submission" date="2016-10" db="EMBL/GenBank/DDBJ databases">
        <authorList>
            <person name="Varghese N."/>
            <person name="Submissions S."/>
        </authorList>
    </citation>
    <scope>NUCLEOTIDE SEQUENCE [LARGE SCALE GENOMIC DNA]</scope>
    <source>
        <strain evidence="2">IBRC-M10078</strain>
    </source>
</reference>
<dbReference type="EMBL" id="FNJU01000003">
    <property type="protein sequence ID" value="SDP48571.1"/>
    <property type="molecule type" value="Genomic_DNA"/>
</dbReference>
<evidence type="ECO:0000313" key="2">
    <source>
        <dbReference type="Proteomes" id="UP000199159"/>
    </source>
</evidence>
<sequence length="43" mass="4827">MEIGPPLHERIPSEKMKEILNENNLSSSIIKFSEAVYGAIINI</sequence>
<dbReference type="STRING" id="930152.SAMN05216565_103269"/>
<protein>
    <submittedName>
        <fullName evidence="1">Uncharacterized protein</fullName>
    </submittedName>
</protein>